<organism evidence="1 2">
    <name type="scientific">Yersinia pestis</name>
    <dbReference type="NCBI Taxonomy" id="632"/>
    <lineage>
        <taxon>Bacteria</taxon>
        <taxon>Pseudomonadati</taxon>
        <taxon>Pseudomonadota</taxon>
        <taxon>Gammaproteobacteria</taxon>
        <taxon>Enterobacterales</taxon>
        <taxon>Yersiniaceae</taxon>
        <taxon>Yersinia</taxon>
    </lineage>
</organism>
<gene>
    <name evidence="1" type="ORF">NCTC5923_02340</name>
</gene>
<protein>
    <submittedName>
        <fullName evidence="1">General secretion pathway protein F / Type IIsecretory pathway, component PulF</fullName>
    </submittedName>
</protein>
<dbReference type="KEGG" id="ypl:CH46_101"/>
<dbReference type="GeneID" id="89362867"/>
<dbReference type="KEGG" id="ypj:CH55_3726"/>
<dbReference type="KEGG" id="ypv:BZ15_2759"/>
<accession>A0AAX2I1Z1</accession>
<dbReference type="Proteomes" id="UP000251879">
    <property type="component" value="Unassembled WGS sequence"/>
</dbReference>
<evidence type="ECO:0000313" key="1">
    <source>
        <dbReference type="EMBL" id="SQA43292.1"/>
    </source>
</evidence>
<comment type="caution">
    <text evidence="1">The sequence shown here is derived from an EMBL/GenBank/DDBJ whole genome shotgun (WGS) entry which is preliminary data.</text>
</comment>
<dbReference type="KEGG" id="ypw:CH59_1048"/>
<dbReference type="RefSeq" id="WP_002214090.1">
    <property type="nucleotide sequence ID" value="NZ_CP009492.1"/>
</dbReference>
<dbReference type="EMBL" id="UAVH01000006">
    <property type="protein sequence ID" value="SQA43292.1"/>
    <property type="molecule type" value="Genomic_DNA"/>
</dbReference>
<evidence type="ECO:0000313" key="2">
    <source>
        <dbReference type="Proteomes" id="UP000251879"/>
    </source>
</evidence>
<proteinExistence type="predicted"/>
<sequence length="64" mass="7718">MAVFKYVAISRSGTKITGDIDAENIRIARYLLYKKNMHVLSIKKEFYFLISMWSKKIVIRRIWY</sequence>
<reference evidence="1 2" key="1">
    <citation type="submission" date="2018-06" db="EMBL/GenBank/DDBJ databases">
        <authorList>
            <consortium name="Pathogen Informatics"/>
            <person name="Doyle S."/>
        </authorList>
    </citation>
    <scope>NUCLEOTIDE SEQUENCE [LARGE SCALE GENOMIC DNA]</scope>
    <source>
        <strain evidence="1 2">NCTC5923</strain>
    </source>
</reference>
<dbReference type="AlphaFoldDB" id="A0AAX2I1Z1"/>
<name>A0AAX2I1Z1_YERPE</name>